<dbReference type="Proteomes" id="UP000184758">
    <property type="component" value="Unassembled WGS sequence"/>
</dbReference>
<proteinExistence type="predicted"/>
<name>A0A1N6EZ53_9LACT</name>
<protein>
    <submittedName>
        <fullName evidence="1">Uncharacterized protein</fullName>
    </submittedName>
</protein>
<dbReference type="EMBL" id="FSRN01000001">
    <property type="protein sequence ID" value="SIN88300.1"/>
    <property type="molecule type" value="Genomic_DNA"/>
</dbReference>
<reference evidence="2" key="1">
    <citation type="submission" date="2016-11" db="EMBL/GenBank/DDBJ databases">
        <authorList>
            <person name="Varghese N."/>
            <person name="Submissions S."/>
        </authorList>
    </citation>
    <scope>NUCLEOTIDE SEQUENCE [LARGE SCALE GENOMIC DNA]</scope>
    <source>
        <strain evidence="2">313</strain>
    </source>
</reference>
<gene>
    <name evidence="1" type="ORF">SAMN05878443_0293</name>
</gene>
<dbReference type="AlphaFoldDB" id="A0A1N6EZ53"/>
<dbReference type="STRING" id="28230.SAMN05878443_0293"/>
<organism evidence="1 2">
    <name type="scientific">Carnobacterium alterfunditum</name>
    <dbReference type="NCBI Taxonomy" id="28230"/>
    <lineage>
        <taxon>Bacteria</taxon>
        <taxon>Bacillati</taxon>
        <taxon>Bacillota</taxon>
        <taxon>Bacilli</taxon>
        <taxon>Lactobacillales</taxon>
        <taxon>Carnobacteriaceae</taxon>
        <taxon>Carnobacterium</taxon>
    </lineage>
</organism>
<accession>A0A1N6EZ53</accession>
<evidence type="ECO:0000313" key="1">
    <source>
        <dbReference type="EMBL" id="SIN88300.1"/>
    </source>
</evidence>
<dbReference type="RefSeq" id="WP_281247041.1">
    <property type="nucleotide sequence ID" value="NZ_FSRN01000001.1"/>
</dbReference>
<evidence type="ECO:0000313" key="2">
    <source>
        <dbReference type="Proteomes" id="UP000184758"/>
    </source>
</evidence>
<sequence>MKRRQFGLILEADEVFLLAELLFSSLEDKMYCFLDYLSELTG</sequence>
<keyword evidence="2" id="KW-1185">Reference proteome</keyword>